<protein>
    <recommendedName>
        <fullName evidence="10">NACHT domain-containing protein</fullName>
    </recommendedName>
</protein>
<accession>A0AAV9V9W4</accession>
<dbReference type="EMBL" id="JAVHNS010000005">
    <property type="protein sequence ID" value="KAK6354376.1"/>
    <property type="molecule type" value="Genomic_DNA"/>
</dbReference>
<dbReference type="PANTHER" id="PTHR19848:SF8">
    <property type="entry name" value="F-BOX AND WD REPEAT DOMAIN CONTAINING 7"/>
    <property type="match status" value="1"/>
</dbReference>
<feature type="repeat" description="WD" evidence="3">
    <location>
        <begin position="932"/>
        <end position="967"/>
    </location>
</feature>
<feature type="repeat" description="WD" evidence="3">
    <location>
        <begin position="1180"/>
        <end position="1212"/>
    </location>
</feature>
<dbReference type="InterPro" id="IPR001680">
    <property type="entry name" value="WD40_rpt"/>
</dbReference>
<feature type="domain" description="EML-like second beta-propeller" evidence="6">
    <location>
        <begin position="871"/>
        <end position="1012"/>
    </location>
</feature>
<proteinExistence type="predicted"/>
<keyword evidence="9" id="KW-1185">Reference proteome</keyword>
<feature type="repeat" description="WD" evidence="3">
    <location>
        <begin position="1018"/>
        <end position="1051"/>
    </location>
</feature>
<dbReference type="Pfam" id="PF17111">
    <property type="entry name" value="PigL_N"/>
    <property type="match status" value="1"/>
</dbReference>
<evidence type="ECO:0000256" key="2">
    <source>
        <dbReference type="ARBA" id="ARBA00022737"/>
    </source>
</evidence>
<dbReference type="PROSITE" id="PS00678">
    <property type="entry name" value="WD_REPEATS_1"/>
    <property type="match status" value="6"/>
</dbReference>
<sequence length="1401" mass="154860">MEGLGAAASVIAVIDISAKLLGALGNYLKGVKDAREDIERLTEQVKSLQAVLENIKILVDGKDETTIPGIQSLKDSLAQCKIQVEGLSEKLPVPDQKKSFFGLRTKHLKWPFKKTQVKEILDALESYKTTLSNSLAVNNLDVGLRNNEGVERANVNIKTAERRQKRQFLHSMEADEAAFNSNKQQHDPRCLENTRTELLNTIKSWATINKSPSIFWLRGMAGTGKSTISRTIAEKFDDLQVLGASFFFSRGDGDRGRITKFATTIASQLASRIDPFEKSLHEALDELESVNISGLDLKSQWSKLILEPLSNLNFGGGAKKVIVLVIDALDECGKEADAQLIVELLQSSAKMLQSVELLTYITSRPEAHINRAFNDVPNQNLTDVALHDISKHIVQSDIKLFLCDEFRKIGRTRSFPPNWITDKQIDALTDKSDGLFIYAATVCRFINDDAESPQDLLNTALEKETRGISTTPDLDDIYLKILKTAVLEKCRENQKRVRADKFKRVVGCLILLSRNFTFEDLASFLEEDVDSIRPFLRLLSSVLDMPRSNQEQFEIRLLHPSFRDFLLDRERCSDISFWIDERKTAKTMALRCIDIMKKTLRKDICNLGLPATTIEDIEDSVINTHIPETTKHACLYWVDYLKRSEIGPDDEKVHKFLKDHILHWFEALSLMKVLPESIRIIESLLLILGDSNSSPNLYSLVYDAKRFILHNRSIMEHNPLQIYSSCLLFSPKHCLIRKQELGGIGSWINITSELQEDWGLCVQSLRGHSSYVLSVAFSPDGKQLASGFYDDTVKIWDLTTGVNLNTLKGHSGSIQSVAFSPDGRYLASGSGDGTIKIWNTITGVNLSTLEDHEKWVNSVAFSPNGKRLASGSDDNSIKIWDMTTEAKSVIHTLEGHSEAVAFSPDGRFLASGSQDSTIKVWNTITGVNLITLKNHSDCVRSVAFSPDGKHLASGSDDNGIKIWDMTTEVKFVIHTLEGHSNAVQSVAFSPDGRFLASGSQDSTIKVWNTITGVNLITLKNHSDWVRSVAFSPDGKHLASGSDDNSIKIWDMTPLPLQSLGARPDLDTTMRTSIVPFEGHSGSKKSIAISSDGKRLASGFKNGTIAIWDTITGANLAIVAYRGDSDTIEPVSPDANPNTIDFVTFSPDGKQLAACCYGGAINIWDTKTWEISTTLKCEAISVAFSPNGKQLASESYDQGIQLWGIAAGFDLESALELSNGPWSHKSFIFSPDGNQLARCSVGDIQIWDTSTGASLATLDGRSSNVNSAAFSPDGKLLASCSDDRTIKIWDIITGINLATIRGHSDWVHSIAFSLDGEQLASGSHDNTIKFWDVTTAISSSCTQDGSVLRPQDALILPPSFQLNYVFFRADSMAIGTESGHLFLCSVQDSPKHPPPSFFQFDR</sequence>
<evidence type="ECO:0000313" key="9">
    <source>
        <dbReference type="Proteomes" id="UP001373714"/>
    </source>
</evidence>
<reference evidence="8 9" key="1">
    <citation type="submission" date="2019-10" db="EMBL/GenBank/DDBJ databases">
        <authorList>
            <person name="Palmer J.M."/>
        </authorList>
    </citation>
    <scope>NUCLEOTIDE SEQUENCE [LARGE SCALE GENOMIC DNA]</scope>
    <source>
        <strain evidence="8 9">TWF730</strain>
    </source>
</reference>
<dbReference type="CDD" id="cd00200">
    <property type="entry name" value="WD40"/>
    <property type="match status" value="2"/>
</dbReference>
<feature type="repeat" description="WD" evidence="3">
    <location>
        <begin position="899"/>
        <end position="931"/>
    </location>
</feature>
<evidence type="ECO:0008006" key="10">
    <source>
        <dbReference type="Google" id="ProtNLM"/>
    </source>
</evidence>
<dbReference type="Gene3D" id="3.40.50.300">
    <property type="entry name" value="P-loop containing nucleotide triphosphate hydrolases"/>
    <property type="match status" value="1"/>
</dbReference>
<dbReference type="InterPro" id="IPR027417">
    <property type="entry name" value="P-loop_NTPase"/>
</dbReference>
<dbReference type="SUPFAM" id="SSF52540">
    <property type="entry name" value="P-loop containing nucleoside triphosphate hydrolases"/>
    <property type="match status" value="1"/>
</dbReference>
<feature type="repeat" description="WD" evidence="3">
    <location>
        <begin position="765"/>
        <end position="806"/>
    </location>
</feature>
<keyword evidence="4" id="KW-0175">Coiled coil</keyword>
<keyword evidence="2" id="KW-0677">Repeat</keyword>
<feature type="repeat" description="WD" evidence="3">
    <location>
        <begin position="807"/>
        <end position="848"/>
    </location>
</feature>
<dbReference type="InterPro" id="IPR055442">
    <property type="entry name" value="Beta-prop_EML-like_2nd"/>
</dbReference>
<feature type="domain" description="Nephrocystin 3-like N-terminal" evidence="7">
    <location>
        <begin position="201"/>
        <end position="364"/>
    </location>
</feature>
<dbReference type="Gene3D" id="2.130.10.10">
    <property type="entry name" value="YVTN repeat-like/Quinoprotein amine dehydrogenase"/>
    <property type="match status" value="5"/>
</dbReference>
<evidence type="ECO:0000313" key="8">
    <source>
        <dbReference type="EMBL" id="KAK6354376.1"/>
    </source>
</evidence>
<dbReference type="PROSITE" id="PS50294">
    <property type="entry name" value="WD_REPEATS_REGION"/>
    <property type="match status" value="10"/>
</dbReference>
<dbReference type="Pfam" id="PF23414">
    <property type="entry name" value="Beta-prop_EML_2"/>
    <property type="match status" value="1"/>
</dbReference>
<feature type="coiled-coil region" evidence="4">
    <location>
        <begin position="24"/>
        <end position="90"/>
    </location>
</feature>
<feature type="repeat" description="WD" evidence="3">
    <location>
        <begin position="1076"/>
        <end position="1117"/>
    </location>
</feature>
<feature type="repeat" description="WD" evidence="3">
    <location>
        <begin position="1299"/>
        <end position="1334"/>
    </location>
</feature>
<feature type="repeat" description="WD" evidence="3">
    <location>
        <begin position="1257"/>
        <end position="1298"/>
    </location>
</feature>
<dbReference type="PROSITE" id="PS50082">
    <property type="entry name" value="WD_REPEATS_2"/>
    <property type="match status" value="12"/>
</dbReference>
<keyword evidence="1 3" id="KW-0853">WD repeat</keyword>
<dbReference type="InterPro" id="IPR031348">
    <property type="entry name" value="PigL_N"/>
</dbReference>
<feature type="repeat" description="WD" evidence="3">
    <location>
        <begin position="849"/>
        <end position="890"/>
    </location>
</feature>
<feature type="repeat" description="WD" evidence="3">
    <location>
        <begin position="976"/>
        <end position="1017"/>
    </location>
</feature>
<evidence type="ECO:0000259" key="6">
    <source>
        <dbReference type="Pfam" id="PF23414"/>
    </source>
</evidence>
<dbReference type="Proteomes" id="UP001373714">
    <property type="component" value="Unassembled WGS sequence"/>
</dbReference>
<dbReference type="InterPro" id="IPR056884">
    <property type="entry name" value="NPHP3-like_N"/>
</dbReference>
<dbReference type="SMART" id="SM00320">
    <property type="entry name" value="WD40"/>
    <property type="match status" value="13"/>
</dbReference>
<dbReference type="InterPro" id="IPR019775">
    <property type="entry name" value="WD40_repeat_CS"/>
</dbReference>
<organism evidence="8 9">
    <name type="scientific">Orbilia blumenaviensis</name>
    <dbReference type="NCBI Taxonomy" id="1796055"/>
    <lineage>
        <taxon>Eukaryota</taxon>
        <taxon>Fungi</taxon>
        <taxon>Dikarya</taxon>
        <taxon>Ascomycota</taxon>
        <taxon>Pezizomycotina</taxon>
        <taxon>Orbiliomycetes</taxon>
        <taxon>Orbiliales</taxon>
        <taxon>Orbiliaceae</taxon>
        <taxon>Orbilia</taxon>
    </lineage>
</organism>
<evidence type="ECO:0000256" key="4">
    <source>
        <dbReference type="SAM" id="Coils"/>
    </source>
</evidence>
<evidence type="ECO:0000259" key="7">
    <source>
        <dbReference type="Pfam" id="PF24883"/>
    </source>
</evidence>
<dbReference type="InterPro" id="IPR020472">
    <property type="entry name" value="WD40_PAC1"/>
</dbReference>
<comment type="caution">
    <text evidence="8">The sequence shown here is derived from an EMBL/GenBank/DDBJ whole genome shotgun (WGS) entry which is preliminary data.</text>
</comment>
<feature type="domain" description="Azaphilone pigments biosynthesis cluster protein L N-terminal" evidence="5">
    <location>
        <begin position="2"/>
        <end position="165"/>
    </location>
</feature>
<evidence type="ECO:0000259" key="5">
    <source>
        <dbReference type="Pfam" id="PF17111"/>
    </source>
</evidence>
<dbReference type="Pfam" id="PF24883">
    <property type="entry name" value="NPHP3_N"/>
    <property type="match status" value="1"/>
</dbReference>
<name>A0AAV9V9W4_9PEZI</name>
<evidence type="ECO:0000256" key="1">
    <source>
        <dbReference type="ARBA" id="ARBA00022574"/>
    </source>
</evidence>
<gene>
    <name evidence="8" type="ORF">TWF730_008784</name>
</gene>
<feature type="repeat" description="WD" evidence="3">
    <location>
        <begin position="1132"/>
        <end position="1173"/>
    </location>
</feature>
<dbReference type="InterPro" id="IPR036322">
    <property type="entry name" value="WD40_repeat_dom_sf"/>
</dbReference>
<dbReference type="Pfam" id="PF00400">
    <property type="entry name" value="WD40"/>
    <property type="match status" value="8"/>
</dbReference>
<dbReference type="SUPFAM" id="SSF50978">
    <property type="entry name" value="WD40 repeat-like"/>
    <property type="match status" value="2"/>
</dbReference>
<evidence type="ECO:0000256" key="3">
    <source>
        <dbReference type="PROSITE-ProRule" id="PRU00221"/>
    </source>
</evidence>
<dbReference type="PANTHER" id="PTHR19848">
    <property type="entry name" value="WD40 REPEAT PROTEIN"/>
    <property type="match status" value="1"/>
</dbReference>
<dbReference type="InterPro" id="IPR015943">
    <property type="entry name" value="WD40/YVTN_repeat-like_dom_sf"/>
</dbReference>
<dbReference type="PRINTS" id="PR00320">
    <property type="entry name" value="GPROTEINBRPT"/>
</dbReference>